<dbReference type="InterPro" id="IPR002939">
    <property type="entry name" value="DnaJ_C"/>
</dbReference>
<evidence type="ECO:0000256" key="10">
    <source>
        <dbReference type="ARBA" id="ARBA00023186"/>
    </source>
</evidence>
<sequence length="377" mass="40756">MSKRDYYEVLGISRQATDDELKKAYRRLAMKLHPDRNPGNAEAEEKFKECNEAYEVLIDPHKRAVYDEHGHEGLSRGGGGGFGDMGGGFSDIFGDVFSDIFGGGGGGRRSGPRRGADLRYMMDLTLEQAVFGSAETIRIPTLNDCETCHGHGTADGKAPPKCSTCGGAGQVRVQQGFFVLQQTCPHCRGRGTQVTDPCKSCRGAGKLRKEKTLEVKIPAGVDTGDRIRLTGEGEPGEKGAQPGDLYVQVNVKPHEFFERDGSDLYCTVPIDFVTAALGGELDVPTLAGRAQLKLPEETQTGKVFRLRGKGVKSVRGGPVGDLLCTVVVETPVKLTKRQRELLRELGQTLQGEDGAGHSPESASWLDRAKKFFGADAR</sequence>
<dbReference type="GO" id="GO:0031072">
    <property type="term" value="F:heat shock protein binding"/>
    <property type="evidence" value="ECO:0007669"/>
    <property type="project" value="InterPro"/>
</dbReference>
<dbReference type="SUPFAM" id="SSF46565">
    <property type="entry name" value="Chaperone J-domain"/>
    <property type="match status" value="1"/>
</dbReference>
<dbReference type="InterPro" id="IPR008971">
    <property type="entry name" value="HSP40/DnaJ_pept-bd"/>
</dbReference>
<feature type="binding site" evidence="14">
    <location>
        <position position="165"/>
    </location>
    <ligand>
        <name>Zn(2+)</name>
        <dbReference type="ChEBI" id="CHEBI:29105"/>
        <label>2</label>
    </ligand>
</feature>
<dbReference type="CDD" id="cd06257">
    <property type="entry name" value="DnaJ"/>
    <property type="match status" value="1"/>
</dbReference>
<dbReference type="Pfam" id="PF01556">
    <property type="entry name" value="DnaJ_C"/>
    <property type="match status" value="1"/>
</dbReference>
<dbReference type="GO" id="GO:0042026">
    <property type="term" value="P:protein refolding"/>
    <property type="evidence" value="ECO:0007669"/>
    <property type="project" value="TreeGrafter"/>
</dbReference>
<dbReference type="InterPro" id="IPR036869">
    <property type="entry name" value="J_dom_sf"/>
</dbReference>
<comment type="subcellular location">
    <subcellularLocation>
        <location evidence="1 14">Cytoplasm</location>
    </subcellularLocation>
</comment>
<dbReference type="OrthoDB" id="9779889at2"/>
<keyword evidence="19" id="KW-1185">Reference proteome</keyword>
<feature type="binding site" evidence="14">
    <location>
        <position position="187"/>
    </location>
    <ligand>
        <name>Zn(2+)</name>
        <dbReference type="ChEBI" id="CHEBI:29105"/>
        <label>2</label>
    </ligand>
</feature>
<dbReference type="AlphaFoldDB" id="I8T932"/>
<feature type="binding site" evidence="14">
    <location>
        <position position="162"/>
    </location>
    <ligand>
        <name>Zn(2+)</name>
        <dbReference type="ChEBI" id="CHEBI:29105"/>
        <label>2</label>
    </ligand>
</feature>
<feature type="zinc finger region" description="CR-type" evidence="15">
    <location>
        <begin position="132"/>
        <end position="210"/>
    </location>
</feature>
<evidence type="ECO:0000256" key="1">
    <source>
        <dbReference type="ARBA" id="ARBA00004496"/>
    </source>
</evidence>
<evidence type="ECO:0000256" key="6">
    <source>
        <dbReference type="ARBA" id="ARBA00022737"/>
    </source>
</evidence>
<dbReference type="FunFam" id="1.10.287.110:FF:000034">
    <property type="entry name" value="Chaperone protein DnaJ"/>
    <property type="match status" value="1"/>
</dbReference>
<feature type="repeat" description="CXXCXGXG motif" evidence="14">
    <location>
        <begin position="198"/>
        <end position="205"/>
    </location>
</feature>
<accession>I8T932</accession>
<comment type="domain">
    <text evidence="14">The J domain is necessary and sufficient to stimulate DnaK ATPase activity. Zinc center 1 plays an important role in the autonomous, DnaK-independent chaperone activity of DnaJ. Zinc center 2 is essential for interaction with DnaK and for DnaJ activity.</text>
</comment>
<keyword evidence="4 14" id="KW-0235">DNA replication</keyword>
<dbReference type="PANTHER" id="PTHR43096">
    <property type="entry name" value="DNAJ HOMOLOG 1, MITOCHONDRIAL-RELATED"/>
    <property type="match status" value="1"/>
</dbReference>
<name>I8T932_9GAMM</name>
<dbReference type="Pfam" id="PF00684">
    <property type="entry name" value="DnaJ_CXXCXGXG"/>
    <property type="match status" value="1"/>
</dbReference>
<keyword evidence="7 14" id="KW-0863">Zinc-finger</keyword>
<feature type="binding site" evidence="14">
    <location>
        <position position="201"/>
    </location>
    <ligand>
        <name>Zn(2+)</name>
        <dbReference type="ChEBI" id="CHEBI:29105"/>
        <label>1</label>
    </ligand>
</feature>
<comment type="function">
    <text evidence="11 14">Participates actively in the response to hyperosmotic and heat shock by preventing the aggregation of stress-denatured proteins and by disaggregating proteins, also in an autonomous, DnaK-independent fashion. Unfolded proteins bind initially to DnaJ; upon interaction with the DnaJ-bound protein, DnaK hydrolyzes its bound ATP, resulting in the formation of a stable complex. GrpE releases ADP from DnaK; ATP binding to DnaK triggers the release of the substrate protein, thus completing the reaction cycle. Several rounds of ATP-dependent interactions between DnaJ, DnaK and GrpE are required for fully efficient folding. Also involved, together with DnaK and GrpE, in the DNA replication of plasmids through activation of initiation proteins.</text>
</comment>
<dbReference type="FunFam" id="2.10.230.10:FF:000002">
    <property type="entry name" value="Molecular chaperone DnaJ"/>
    <property type="match status" value="1"/>
</dbReference>
<feature type="binding site" evidence="14">
    <location>
        <position position="148"/>
    </location>
    <ligand>
        <name>Zn(2+)</name>
        <dbReference type="ChEBI" id="CHEBI:29105"/>
        <label>1</label>
    </ligand>
</feature>
<dbReference type="RefSeq" id="WP_007183384.1">
    <property type="nucleotide sequence ID" value="NZ_AKGD01000001.1"/>
</dbReference>
<feature type="repeat" description="CXXCXGXG motif" evidence="14">
    <location>
        <begin position="162"/>
        <end position="169"/>
    </location>
</feature>
<dbReference type="GO" id="GO:0009408">
    <property type="term" value="P:response to heat"/>
    <property type="evidence" value="ECO:0007669"/>
    <property type="project" value="InterPro"/>
</dbReference>
<evidence type="ECO:0000256" key="3">
    <source>
        <dbReference type="ARBA" id="ARBA00022490"/>
    </source>
</evidence>
<evidence type="ECO:0000313" key="19">
    <source>
        <dbReference type="Proteomes" id="UP000003704"/>
    </source>
</evidence>
<evidence type="ECO:0000256" key="13">
    <source>
        <dbReference type="ARBA" id="ARBA00067609"/>
    </source>
</evidence>
<dbReference type="Gene3D" id="1.10.287.110">
    <property type="entry name" value="DnaJ domain"/>
    <property type="match status" value="1"/>
</dbReference>
<evidence type="ECO:0000256" key="9">
    <source>
        <dbReference type="ARBA" id="ARBA00023016"/>
    </source>
</evidence>
<evidence type="ECO:0000256" key="11">
    <source>
        <dbReference type="ARBA" id="ARBA00053423"/>
    </source>
</evidence>
<keyword evidence="3 14" id="KW-0963">Cytoplasm</keyword>
<dbReference type="SMART" id="SM00271">
    <property type="entry name" value="DnaJ"/>
    <property type="match status" value="1"/>
</dbReference>
<dbReference type="SUPFAM" id="SSF49493">
    <property type="entry name" value="HSP40/DnaJ peptide-binding domain"/>
    <property type="match status" value="2"/>
</dbReference>
<comment type="cofactor">
    <cofactor evidence="14">
        <name>Zn(2+)</name>
        <dbReference type="ChEBI" id="CHEBI:29105"/>
    </cofactor>
    <text evidence="14">Binds 2 Zn(2+) ions per monomer.</text>
</comment>
<dbReference type="STRING" id="1172194.WQQ_04250"/>
<dbReference type="CDD" id="cd10747">
    <property type="entry name" value="DnaJ_C"/>
    <property type="match status" value="1"/>
</dbReference>
<dbReference type="GO" id="GO:0005737">
    <property type="term" value="C:cytoplasm"/>
    <property type="evidence" value="ECO:0007669"/>
    <property type="project" value="UniProtKB-SubCell"/>
</dbReference>
<dbReference type="Pfam" id="PF00226">
    <property type="entry name" value="DnaJ"/>
    <property type="match status" value="1"/>
</dbReference>
<gene>
    <name evidence="14" type="primary">dnaJ</name>
    <name evidence="18" type="ORF">WQQ_04250</name>
</gene>
<evidence type="ECO:0000313" key="18">
    <source>
        <dbReference type="EMBL" id="EIT70288.1"/>
    </source>
</evidence>
<dbReference type="InterPro" id="IPR001623">
    <property type="entry name" value="DnaJ_domain"/>
</dbReference>
<comment type="similarity">
    <text evidence="12 14">Belongs to the DnaJ family.</text>
</comment>
<dbReference type="Gene3D" id="2.10.230.10">
    <property type="entry name" value="Heat shock protein DnaJ, cysteine-rich domain"/>
    <property type="match status" value="1"/>
</dbReference>
<feature type="binding site" evidence="14">
    <location>
        <position position="198"/>
    </location>
    <ligand>
        <name>Zn(2+)</name>
        <dbReference type="ChEBI" id="CHEBI:29105"/>
        <label>1</label>
    </ligand>
</feature>
<dbReference type="PANTHER" id="PTHR43096:SF48">
    <property type="entry name" value="CHAPERONE PROTEIN DNAJ"/>
    <property type="match status" value="1"/>
</dbReference>
<comment type="subunit">
    <text evidence="2 14">Homodimer.</text>
</comment>
<dbReference type="NCBIfam" id="NF008035">
    <property type="entry name" value="PRK10767.1"/>
    <property type="match status" value="1"/>
</dbReference>
<dbReference type="PATRIC" id="fig|1172194.4.peg.404"/>
<protein>
    <recommendedName>
        <fullName evidence="13 14">Chaperone protein DnaJ</fullName>
    </recommendedName>
</protein>
<feature type="domain" description="CR-type" evidence="17">
    <location>
        <begin position="132"/>
        <end position="210"/>
    </location>
</feature>
<dbReference type="HAMAP" id="MF_01152">
    <property type="entry name" value="DnaJ"/>
    <property type="match status" value="1"/>
</dbReference>
<evidence type="ECO:0000256" key="4">
    <source>
        <dbReference type="ARBA" id="ARBA00022705"/>
    </source>
</evidence>
<reference evidence="18 19" key="1">
    <citation type="journal article" date="2012" name="J. Bacteriol.">
        <title>Genome Sequence of n-Alkane-Degrading Hydrocarboniphaga effusa Strain AP103T (ATCC BAA-332T).</title>
        <authorList>
            <person name="Chang H.K."/>
            <person name="Zylstra G.J."/>
            <person name="Chae J.C."/>
        </authorList>
    </citation>
    <scope>NUCLEOTIDE SEQUENCE [LARGE SCALE GENOMIC DNA]</scope>
    <source>
        <strain evidence="18 19">AP103</strain>
    </source>
</reference>
<feature type="binding site" evidence="14">
    <location>
        <position position="184"/>
    </location>
    <ligand>
        <name>Zn(2+)</name>
        <dbReference type="ChEBI" id="CHEBI:29105"/>
        <label>2</label>
    </ligand>
</feature>
<feature type="repeat" description="CXXCXGXG motif" evidence="14">
    <location>
        <begin position="145"/>
        <end position="152"/>
    </location>
</feature>
<dbReference type="GO" id="GO:0005524">
    <property type="term" value="F:ATP binding"/>
    <property type="evidence" value="ECO:0007669"/>
    <property type="project" value="InterPro"/>
</dbReference>
<evidence type="ECO:0000256" key="14">
    <source>
        <dbReference type="HAMAP-Rule" id="MF_01152"/>
    </source>
</evidence>
<dbReference type="InterPro" id="IPR012724">
    <property type="entry name" value="DnaJ"/>
</dbReference>
<dbReference type="NCBIfam" id="TIGR02349">
    <property type="entry name" value="DnaJ_bact"/>
    <property type="match status" value="1"/>
</dbReference>
<dbReference type="InterPro" id="IPR001305">
    <property type="entry name" value="HSP_DnaJ_Cys-rich_dom"/>
</dbReference>
<dbReference type="GO" id="GO:0006260">
    <property type="term" value="P:DNA replication"/>
    <property type="evidence" value="ECO:0007669"/>
    <property type="project" value="UniProtKB-KW"/>
</dbReference>
<evidence type="ECO:0000256" key="5">
    <source>
        <dbReference type="ARBA" id="ARBA00022723"/>
    </source>
</evidence>
<dbReference type="EMBL" id="AKGD01000001">
    <property type="protein sequence ID" value="EIT70288.1"/>
    <property type="molecule type" value="Genomic_DNA"/>
</dbReference>
<keyword evidence="10 14" id="KW-0143">Chaperone</keyword>
<dbReference type="SUPFAM" id="SSF57938">
    <property type="entry name" value="DnaJ/Hsp40 cysteine-rich domain"/>
    <property type="match status" value="1"/>
</dbReference>
<dbReference type="FunFam" id="2.60.260.20:FF:000004">
    <property type="entry name" value="Molecular chaperone DnaJ"/>
    <property type="match status" value="1"/>
</dbReference>
<feature type="domain" description="J" evidence="16">
    <location>
        <begin position="5"/>
        <end position="70"/>
    </location>
</feature>
<dbReference type="Gene3D" id="2.60.260.20">
    <property type="entry name" value="Urease metallochaperone UreE, N-terminal domain"/>
    <property type="match status" value="2"/>
</dbReference>
<comment type="caution">
    <text evidence="18">The sequence shown here is derived from an EMBL/GenBank/DDBJ whole genome shotgun (WGS) entry which is preliminary data.</text>
</comment>
<dbReference type="InterPro" id="IPR036410">
    <property type="entry name" value="HSP_DnaJ_Cys-rich_dom_sf"/>
</dbReference>
<keyword evidence="6 14" id="KW-0677">Repeat</keyword>
<evidence type="ECO:0000256" key="15">
    <source>
        <dbReference type="PROSITE-ProRule" id="PRU00546"/>
    </source>
</evidence>
<dbReference type="GO" id="GO:0008270">
    <property type="term" value="F:zinc ion binding"/>
    <property type="evidence" value="ECO:0007669"/>
    <property type="project" value="UniProtKB-UniRule"/>
</dbReference>
<evidence type="ECO:0000256" key="12">
    <source>
        <dbReference type="ARBA" id="ARBA00061004"/>
    </source>
</evidence>
<organism evidence="18 19">
    <name type="scientific">Hydrocarboniphaga effusa AP103</name>
    <dbReference type="NCBI Taxonomy" id="1172194"/>
    <lineage>
        <taxon>Bacteria</taxon>
        <taxon>Pseudomonadati</taxon>
        <taxon>Pseudomonadota</taxon>
        <taxon>Gammaproteobacteria</taxon>
        <taxon>Nevskiales</taxon>
        <taxon>Nevskiaceae</taxon>
        <taxon>Hydrocarboniphaga</taxon>
    </lineage>
</organism>
<dbReference type="PROSITE" id="PS51188">
    <property type="entry name" value="ZF_CR"/>
    <property type="match status" value="1"/>
</dbReference>
<proteinExistence type="inferred from homology"/>
<keyword evidence="5 14" id="KW-0479">Metal-binding</keyword>
<feature type="binding site" evidence="14">
    <location>
        <position position="145"/>
    </location>
    <ligand>
        <name>Zn(2+)</name>
        <dbReference type="ChEBI" id="CHEBI:29105"/>
        <label>1</label>
    </ligand>
</feature>
<keyword evidence="8 14" id="KW-0862">Zinc</keyword>
<dbReference type="Proteomes" id="UP000003704">
    <property type="component" value="Unassembled WGS sequence"/>
</dbReference>
<evidence type="ECO:0000259" key="16">
    <source>
        <dbReference type="PROSITE" id="PS50076"/>
    </source>
</evidence>
<dbReference type="PROSITE" id="PS50076">
    <property type="entry name" value="DNAJ_2"/>
    <property type="match status" value="1"/>
</dbReference>
<dbReference type="GO" id="GO:0051082">
    <property type="term" value="F:unfolded protein binding"/>
    <property type="evidence" value="ECO:0007669"/>
    <property type="project" value="UniProtKB-UniRule"/>
</dbReference>
<evidence type="ECO:0000259" key="17">
    <source>
        <dbReference type="PROSITE" id="PS51188"/>
    </source>
</evidence>
<dbReference type="PRINTS" id="PR00625">
    <property type="entry name" value="JDOMAIN"/>
</dbReference>
<keyword evidence="9 14" id="KW-0346">Stress response</keyword>
<evidence type="ECO:0000256" key="2">
    <source>
        <dbReference type="ARBA" id="ARBA00011738"/>
    </source>
</evidence>
<evidence type="ECO:0000256" key="7">
    <source>
        <dbReference type="ARBA" id="ARBA00022771"/>
    </source>
</evidence>
<feature type="repeat" description="CXXCXGXG motif" evidence="14">
    <location>
        <begin position="184"/>
        <end position="191"/>
    </location>
</feature>
<evidence type="ECO:0000256" key="8">
    <source>
        <dbReference type="ARBA" id="ARBA00022833"/>
    </source>
</evidence>